<comment type="caution">
    <text evidence="2">The sequence shown here is derived from an EMBL/GenBank/DDBJ whole genome shotgun (WGS) entry which is preliminary data.</text>
</comment>
<dbReference type="EMBL" id="JAGTXO010000010">
    <property type="protein sequence ID" value="KAG8465449.1"/>
    <property type="molecule type" value="Genomic_DNA"/>
</dbReference>
<dbReference type="AlphaFoldDB" id="A0A8J5XLL5"/>
<dbReference type="Pfam" id="PF11927">
    <property type="entry name" value="HODM_asu-like"/>
    <property type="match status" value="1"/>
</dbReference>
<dbReference type="OrthoDB" id="443577at2759"/>
<evidence type="ECO:0000313" key="3">
    <source>
        <dbReference type="Proteomes" id="UP000751190"/>
    </source>
</evidence>
<dbReference type="Proteomes" id="UP000751190">
    <property type="component" value="Unassembled WGS sequence"/>
</dbReference>
<evidence type="ECO:0000313" key="2">
    <source>
        <dbReference type="EMBL" id="KAG8465449.1"/>
    </source>
</evidence>
<proteinExistence type="predicted"/>
<gene>
    <name evidence="2" type="ORF">KFE25_002756</name>
</gene>
<sequence length="310" mass="33177">MVPSATWLAREPAPPYTTDGKMRTGLRAIAYPWDEWIIAPPTALTLTLKSELLSGLRAHECSVSDDTRATRSAEAEVAGLIDAYLRLHTPHVTGAAAVAATGDRLVDAARRVEEDLVLLRAQGDGTFALAAATVTFSFGAVREKLGASLERIHAPVPHYAHTVGRAVDRALGRLDAEKGFARSNWELRRTGDLAHPSLLEPGRRGQLDPPADGAATPPSSLWLRVEHQTLRRLPECAQFVLFTVRTLTDPLSALAHVPEAATALSARIASLSEQMALYKGLADAAERRRICAFLDDIAAAAGSQGSGRSS</sequence>
<evidence type="ECO:0000256" key="1">
    <source>
        <dbReference type="SAM" id="MobiDB-lite"/>
    </source>
</evidence>
<dbReference type="InterPro" id="IPR021848">
    <property type="entry name" value="HODM_asu-like"/>
</dbReference>
<reference evidence="2" key="1">
    <citation type="submission" date="2021-05" db="EMBL/GenBank/DDBJ databases">
        <title>The genome of the haptophyte Pavlova lutheri (Diacronema luteri, Pavlovales) - a model for lipid biosynthesis in eukaryotic algae.</title>
        <authorList>
            <person name="Hulatt C.J."/>
            <person name="Posewitz M.C."/>
        </authorList>
    </citation>
    <scope>NUCLEOTIDE SEQUENCE</scope>
    <source>
        <strain evidence="2">NIVA-4/92</strain>
    </source>
</reference>
<protein>
    <submittedName>
        <fullName evidence="2">Uncharacterized protein</fullName>
    </submittedName>
</protein>
<accession>A0A8J5XLL5</accession>
<feature type="region of interest" description="Disordered" evidence="1">
    <location>
        <begin position="196"/>
        <end position="218"/>
    </location>
</feature>
<name>A0A8J5XLL5_DIALT</name>
<keyword evidence="3" id="KW-1185">Reference proteome</keyword>
<organism evidence="2 3">
    <name type="scientific">Diacronema lutheri</name>
    <name type="common">Unicellular marine alga</name>
    <name type="synonym">Monochrysis lutheri</name>
    <dbReference type="NCBI Taxonomy" id="2081491"/>
    <lineage>
        <taxon>Eukaryota</taxon>
        <taxon>Haptista</taxon>
        <taxon>Haptophyta</taxon>
        <taxon>Pavlovophyceae</taxon>
        <taxon>Pavlovales</taxon>
        <taxon>Pavlovaceae</taxon>
        <taxon>Diacronema</taxon>
    </lineage>
</organism>